<evidence type="ECO:0000256" key="1">
    <source>
        <dbReference type="SAM" id="MobiDB-lite"/>
    </source>
</evidence>
<protein>
    <submittedName>
        <fullName evidence="2">Uncharacterized protein</fullName>
    </submittedName>
</protein>
<comment type="caution">
    <text evidence="2">The sequence shown here is derived from an EMBL/GenBank/DDBJ whole genome shotgun (WGS) entry which is preliminary data.</text>
</comment>
<proteinExistence type="predicted"/>
<feature type="compositionally biased region" description="Basic and acidic residues" evidence="1">
    <location>
        <begin position="7"/>
        <end position="16"/>
    </location>
</feature>
<evidence type="ECO:0000313" key="2">
    <source>
        <dbReference type="EMBL" id="CCH75325.1"/>
    </source>
</evidence>
<dbReference type="EMBL" id="CAJA01000490">
    <property type="protein sequence ID" value="CCH75325.1"/>
    <property type="molecule type" value="Genomic_DNA"/>
</dbReference>
<evidence type="ECO:0000313" key="3">
    <source>
        <dbReference type="Proteomes" id="UP000035763"/>
    </source>
</evidence>
<organism evidence="2 3">
    <name type="scientific">Nostocoides australiense Ben110</name>
    <dbReference type="NCBI Taxonomy" id="1193182"/>
    <lineage>
        <taxon>Bacteria</taxon>
        <taxon>Bacillati</taxon>
        <taxon>Actinomycetota</taxon>
        <taxon>Actinomycetes</taxon>
        <taxon>Micrococcales</taxon>
        <taxon>Intrasporangiaceae</taxon>
        <taxon>Nostocoides</taxon>
    </lineage>
</organism>
<dbReference type="STRING" id="1193182.BN11_640006"/>
<feature type="region of interest" description="Disordered" evidence="1">
    <location>
        <begin position="1"/>
        <end position="22"/>
    </location>
</feature>
<dbReference type="AlphaFoldDB" id="W6K2L6"/>
<feature type="region of interest" description="Disordered" evidence="1">
    <location>
        <begin position="159"/>
        <end position="209"/>
    </location>
</feature>
<dbReference type="Proteomes" id="UP000035763">
    <property type="component" value="Unassembled WGS sequence"/>
</dbReference>
<sequence length="209" mass="23166">MPSSDSRTPDVNHDTVGESQRSTAELAVRRYVPNSLRPDQWAAIADFTVDIALRLNPSHPKRAIESMRTLSQFIHWARTQGLPLDVELIFDPDTVEGYIAGGCPHLAASSRATRRAYLRNYGRQITTTAPWPPSIRPLRQDYAVVPYTDAEVDRAARGRRFATHHKPATPSAGAPRTRSGRRPLPQGVMVGHHGRPSGQARRPLPDGSR</sequence>
<accession>W6K2L6</accession>
<name>W6K2L6_9MICO</name>
<reference evidence="2 3" key="1">
    <citation type="journal article" date="2013" name="ISME J.">
        <title>A metabolic model for members of the genus Tetrasphaera involved in enhanced biological phosphorus removal.</title>
        <authorList>
            <person name="Kristiansen R."/>
            <person name="Nguyen H.T.T."/>
            <person name="Saunders A.M."/>
            <person name="Nielsen J.L."/>
            <person name="Wimmer R."/>
            <person name="Le V.Q."/>
            <person name="McIlroy S.J."/>
            <person name="Petrovski S."/>
            <person name="Seviour R.J."/>
            <person name="Calteau A."/>
            <person name="Nielsen K.L."/>
            <person name="Nielsen P.H."/>
        </authorList>
    </citation>
    <scope>NUCLEOTIDE SEQUENCE [LARGE SCALE GENOMIC DNA]</scope>
    <source>
        <strain evidence="2 3">Ben110</strain>
    </source>
</reference>
<keyword evidence="3" id="KW-1185">Reference proteome</keyword>
<gene>
    <name evidence="2" type="ORF">BN11_640006</name>
</gene>